<feature type="region of interest" description="Disordered" evidence="1">
    <location>
        <begin position="649"/>
        <end position="677"/>
    </location>
</feature>
<protein>
    <submittedName>
        <fullName evidence="2">Uncharacterized protein</fullName>
    </submittedName>
</protein>
<dbReference type="Proteomes" id="UP001196413">
    <property type="component" value="Unassembled WGS sequence"/>
</dbReference>
<feature type="compositionally biased region" description="Basic and acidic residues" evidence="1">
    <location>
        <begin position="134"/>
        <end position="148"/>
    </location>
</feature>
<accession>A0AAD5R416</accession>
<dbReference type="EMBL" id="JAHQIW010006392">
    <property type="protein sequence ID" value="KAJ1369032.1"/>
    <property type="molecule type" value="Genomic_DNA"/>
</dbReference>
<feature type="compositionally biased region" description="Low complexity" evidence="1">
    <location>
        <begin position="56"/>
        <end position="66"/>
    </location>
</feature>
<sequence length="1058" mass="117001">MVRQNTKISNKFKVTSSSLDAFLTQLSYLKLFQERAHKCSDHWSNREDRCMQTMRSPSTSSLPESSHATTSAPTANFVAQWSYQEERYLQSTSSPPPSDLLESNHAASSTPSANFVVQSLHLDLSPVLASDNTPENHLKDPLTRKTENRPPSPQSSTPRSSRISHFLIPQVHSPNSTFILGECSPRSLCTPGDDGQGILLRMQAANSSICELLCNIGHEHVVYVVYRVAITAVSQLVQQNSGMFRPDLDPWNLVRHDTPSFPVQFASITRTPYSKDFHPRSQSADTQRTRFSQRGIFSEDCVDDTFCAPQRDPLSPSASQNVLRSGNIVSFDSETLRRPAEVDHDFATLPRSVKTVHFPSTYRERVPEQHTPTQFNSAAHNFTQHLRERSPSSSSALLNLLSRYPSAKQSVYSSTSSSSGVSNKNNDYAQRICRLEERASDAQSFRPTDALLGYSLLEPSVPKFQRHQRLQQPHHPDSSLHSTQLLFSKDQSSHIPSEASLSLSIYNSDFSRSPTFPHSSVSDANRNNTQQNVNGLSTPRPTANKSATKEFDNRSEHKFYSDLPNSSHHTLTARNKQWEELFDVTQLDSLLASVLEENMNRSTTEWSNSFAQVQNRFKNMPTETSDSGLLHSFTSSGAPTLPRCSGALTIPKSSSHNDINQPDSLVPTVGRRSVEAPEMRKSGAIDSFWSHTVNSKPLSPTVQRIPASLTAAERLKMLQDSHSKTSVLNKPGNGVQLAARREHYLHEASSTSTYIPSHRETTMRPGSPYVAYRGPSPNFSDLDNAVNELQCGVRTTGYPNSARQLGGCGRFPTDDQALSPPRGNIAIMSRRVNSPSPTDSNSETSSVYQIPTGLPHPKPSTTLRNNYQMLVCQHSPFPARVHASIQIFLFPPLIASAPRQEKSAVANGPMSPKSTVYKSKPVIHIETGSRSPRSTNNGSTVFEFPPNNFSPQKLDQHEISATKSCKQAGSLHISEEPEVLPKANGHLKLSNLSINDSKKQRDTDSSTTSDSSLNATHGTKNLEESVSIRPLTKADNCMENDALAADVDSEDSKLNYEN</sequence>
<feature type="region of interest" description="Disordered" evidence="1">
    <location>
        <begin position="127"/>
        <end position="162"/>
    </location>
</feature>
<evidence type="ECO:0000313" key="3">
    <source>
        <dbReference type="Proteomes" id="UP001196413"/>
    </source>
</evidence>
<feature type="compositionally biased region" description="Polar residues" evidence="1">
    <location>
        <begin position="831"/>
        <end position="849"/>
    </location>
</feature>
<feature type="region of interest" description="Disordered" evidence="1">
    <location>
        <begin position="52"/>
        <end position="71"/>
    </location>
</feature>
<feature type="region of interest" description="Disordered" evidence="1">
    <location>
        <begin position="514"/>
        <end position="554"/>
    </location>
</feature>
<name>A0AAD5R416_PARTN</name>
<organism evidence="2 3">
    <name type="scientific">Parelaphostrongylus tenuis</name>
    <name type="common">Meningeal worm</name>
    <dbReference type="NCBI Taxonomy" id="148309"/>
    <lineage>
        <taxon>Eukaryota</taxon>
        <taxon>Metazoa</taxon>
        <taxon>Ecdysozoa</taxon>
        <taxon>Nematoda</taxon>
        <taxon>Chromadorea</taxon>
        <taxon>Rhabditida</taxon>
        <taxon>Rhabditina</taxon>
        <taxon>Rhabditomorpha</taxon>
        <taxon>Strongyloidea</taxon>
        <taxon>Metastrongylidae</taxon>
        <taxon>Parelaphostrongylus</taxon>
    </lineage>
</organism>
<gene>
    <name evidence="2" type="ORF">KIN20_030411</name>
</gene>
<comment type="caution">
    <text evidence="2">The sequence shown here is derived from an EMBL/GenBank/DDBJ whole genome shotgun (WGS) entry which is preliminary data.</text>
</comment>
<reference evidence="2" key="1">
    <citation type="submission" date="2021-06" db="EMBL/GenBank/DDBJ databases">
        <title>Parelaphostrongylus tenuis whole genome reference sequence.</title>
        <authorList>
            <person name="Garwood T.J."/>
            <person name="Larsen P.A."/>
            <person name="Fountain-Jones N.M."/>
            <person name="Garbe J.R."/>
            <person name="Macchietto M.G."/>
            <person name="Kania S.A."/>
            <person name="Gerhold R.W."/>
            <person name="Richards J.E."/>
            <person name="Wolf T.M."/>
        </authorList>
    </citation>
    <scope>NUCLEOTIDE SEQUENCE</scope>
    <source>
        <strain evidence="2">MNPRO001-30</strain>
        <tissue evidence="2">Meninges</tissue>
    </source>
</reference>
<dbReference type="AlphaFoldDB" id="A0AAD5R416"/>
<keyword evidence="3" id="KW-1185">Reference proteome</keyword>
<feature type="compositionally biased region" description="Polar residues" evidence="1">
    <location>
        <begin position="651"/>
        <end position="663"/>
    </location>
</feature>
<feature type="compositionally biased region" description="Polar residues" evidence="1">
    <location>
        <begin position="514"/>
        <end position="546"/>
    </location>
</feature>
<proteinExistence type="predicted"/>
<evidence type="ECO:0000313" key="2">
    <source>
        <dbReference type="EMBL" id="KAJ1369032.1"/>
    </source>
</evidence>
<feature type="region of interest" description="Disordered" evidence="1">
    <location>
        <begin position="828"/>
        <end position="861"/>
    </location>
</feature>
<feature type="region of interest" description="Disordered" evidence="1">
    <location>
        <begin position="991"/>
        <end position="1036"/>
    </location>
</feature>
<evidence type="ECO:0000256" key="1">
    <source>
        <dbReference type="SAM" id="MobiDB-lite"/>
    </source>
</evidence>